<evidence type="ECO:0000313" key="2">
    <source>
        <dbReference type="EMBL" id="RAI54544.1"/>
    </source>
</evidence>
<feature type="region of interest" description="Disordered" evidence="1">
    <location>
        <begin position="1"/>
        <end position="73"/>
    </location>
</feature>
<sequence>MRAETDMQIGPHTATASMSGPLGLYFHPRSQGSEETGRGGAEVPVTLALVAGPRTPGFGHRKLSSGHRRDPRHRDRVALDFARTDRAGEETRRQARSLDPCCVSMQCQREYMSECVCDQADWNEP</sequence>
<protein>
    <submittedName>
        <fullName evidence="2">Uncharacterized protein</fullName>
    </submittedName>
</protein>
<evidence type="ECO:0000256" key="1">
    <source>
        <dbReference type="SAM" id="MobiDB-lite"/>
    </source>
</evidence>
<name>A0A327LWG8_9PROT</name>
<evidence type="ECO:0000313" key="3">
    <source>
        <dbReference type="Proteomes" id="UP000249065"/>
    </source>
</evidence>
<dbReference type="EMBL" id="QLIX01000052">
    <property type="protein sequence ID" value="RAI54544.1"/>
    <property type="molecule type" value="Genomic_DNA"/>
</dbReference>
<feature type="compositionally biased region" description="Basic residues" evidence="1">
    <location>
        <begin position="59"/>
        <end position="71"/>
    </location>
</feature>
<comment type="caution">
    <text evidence="2">The sequence shown here is derived from an EMBL/GenBank/DDBJ whole genome shotgun (WGS) entry which is preliminary data.</text>
</comment>
<proteinExistence type="predicted"/>
<accession>A0A327LWG8</accession>
<dbReference type="AlphaFoldDB" id="A0A327LWG8"/>
<reference evidence="3" key="1">
    <citation type="submission" date="2018-06" db="EMBL/GenBank/DDBJ databases">
        <authorList>
            <person name="Khan S.A."/>
        </authorList>
    </citation>
    <scope>NUCLEOTIDE SEQUENCE [LARGE SCALE GENOMIC DNA]</scope>
    <source>
        <strain evidence="3">DB-1506</strain>
    </source>
</reference>
<dbReference type="Proteomes" id="UP000249065">
    <property type="component" value="Unassembled WGS sequence"/>
</dbReference>
<gene>
    <name evidence="2" type="ORF">DOO78_26185</name>
</gene>
<keyword evidence="3" id="KW-1185">Reference proteome</keyword>
<organism evidence="2 3">
    <name type="scientific">Roseicella frigidaeris</name>
    <dbReference type="NCBI Taxonomy" id="2230885"/>
    <lineage>
        <taxon>Bacteria</taxon>
        <taxon>Pseudomonadati</taxon>
        <taxon>Pseudomonadota</taxon>
        <taxon>Alphaproteobacteria</taxon>
        <taxon>Acetobacterales</taxon>
        <taxon>Roseomonadaceae</taxon>
        <taxon>Roseicella</taxon>
    </lineage>
</organism>